<keyword evidence="7" id="KW-1185">Reference proteome</keyword>
<comment type="similarity">
    <text evidence="1">Belongs to the LysR transcriptional regulatory family.</text>
</comment>
<name>A0ABQ0A7V9_9GAMM</name>
<dbReference type="InterPro" id="IPR050950">
    <property type="entry name" value="HTH-type_LysR_regulators"/>
</dbReference>
<comment type="caution">
    <text evidence="6">The sequence shown here is derived from an EMBL/GenBank/DDBJ whole genome shotgun (WGS) entry which is preliminary data.</text>
</comment>
<dbReference type="InterPro" id="IPR036388">
    <property type="entry name" value="WH-like_DNA-bd_sf"/>
</dbReference>
<evidence type="ECO:0000256" key="2">
    <source>
        <dbReference type="ARBA" id="ARBA00023015"/>
    </source>
</evidence>
<evidence type="ECO:0000313" key="6">
    <source>
        <dbReference type="EMBL" id="GAA6167734.1"/>
    </source>
</evidence>
<keyword evidence="4" id="KW-0804">Transcription</keyword>
<dbReference type="Proteomes" id="UP001465153">
    <property type="component" value="Unassembled WGS sequence"/>
</dbReference>
<evidence type="ECO:0000259" key="5">
    <source>
        <dbReference type="PROSITE" id="PS50931"/>
    </source>
</evidence>
<dbReference type="InterPro" id="IPR005119">
    <property type="entry name" value="LysR_subst-bd"/>
</dbReference>
<dbReference type="RefSeq" id="WP_233088971.1">
    <property type="nucleotide sequence ID" value="NZ_BAABWN010000004.1"/>
</dbReference>
<proteinExistence type="inferred from homology"/>
<dbReference type="PROSITE" id="PS50931">
    <property type="entry name" value="HTH_LYSR"/>
    <property type="match status" value="1"/>
</dbReference>
<keyword evidence="3" id="KW-0238">DNA-binding</keyword>
<organism evidence="6 7">
    <name type="scientific">Sessilibacter corallicola</name>
    <dbReference type="NCBI Taxonomy" id="2904075"/>
    <lineage>
        <taxon>Bacteria</taxon>
        <taxon>Pseudomonadati</taxon>
        <taxon>Pseudomonadota</taxon>
        <taxon>Gammaproteobacteria</taxon>
        <taxon>Cellvibrionales</taxon>
        <taxon>Cellvibrionaceae</taxon>
        <taxon>Sessilibacter</taxon>
    </lineage>
</organism>
<dbReference type="Gene3D" id="1.10.10.10">
    <property type="entry name" value="Winged helix-like DNA-binding domain superfamily/Winged helix DNA-binding domain"/>
    <property type="match status" value="1"/>
</dbReference>
<evidence type="ECO:0000256" key="1">
    <source>
        <dbReference type="ARBA" id="ARBA00009437"/>
    </source>
</evidence>
<protein>
    <submittedName>
        <fullName evidence="6">LysR family transcriptional regulator</fullName>
    </submittedName>
</protein>
<dbReference type="PRINTS" id="PR00039">
    <property type="entry name" value="HTHLYSR"/>
</dbReference>
<reference evidence="6 7" key="1">
    <citation type="submission" date="2024-04" db="EMBL/GenBank/DDBJ databases">
        <title>Draft genome sequence of Sessilibacter corallicola NBRC 116591.</title>
        <authorList>
            <person name="Miyakawa T."/>
            <person name="Kusuya Y."/>
            <person name="Miura T."/>
        </authorList>
    </citation>
    <scope>NUCLEOTIDE SEQUENCE [LARGE SCALE GENOMIC DNA]</scope>
    <source>
        <strain evidence="6 7">KU-00831-HH</strain>
    </source>
</reference>
<dbReference type="PANTHER" id="PTHR30419">
    <property type="entry name" value="HTH-TYPE TRANSCRIPTIONAL REGULATOR YBHD"/>
    <property type="match status" value="1"/>
</dbReference>
<dbReference type="SUPFAM" id="SSF46785">
    <property type="entry name" value="Winged helix' DNA-binding domain"/>
    <property type="match status" value="1"/>
</dbReference>
<dbReference type="PANTHER" id="PTHR30419:SF30">
    <property type="entry name" value="LYSR FAMILY TRANSCRIPTIONAL REGULATOR"/>
    <property type="match status" value="1"/>
</dbReference>
<dbReference type="Pfam" id="PF00126">
    <property type="entry name" value="HTH_1"/>
    <property type="match status" value="1"/>
</dbReference>
<accession>A0ABQ0A7V9</accession>
<feature type="domain" description="HTH lysR-type" evidence="5">
    <location>
        <begin position="3"/>
        <end position="60"/>
    </location>
</feature>
<dbReference type="Gene3D" id="3.40.190.290">
    <property type="match status" value="1"/>
</dbReference>
<dbReference type="Pfam" id="PF03466">
    <property type="entry name" value="LysR_substrate"/>
    <property type="match status" value="1"/>
</dbReference>
<dbReference type="CDD" id="cd08440">
    <property type="entry name" value="PBP2_LTTR_like_4"/>
    <property type="match status" value="1"/>
</dbReference>
<dbReference type="EMBL" id="BAABWN010000004">
    <property type="protein sequence ID" value="GAA6167734.1"/>
    <property type="molecule type" value="Genomic_DNA"/>
</dbReference>
<gene>
    <name evidence="6" type="ORF">NBRC116591_15440</name>
</gene>
<sequence length="290" mass="31879">MNVTVKQINAFVALAQCRSFAEACERLHLSQPALSITIKNLEDSLGGGLFSRSTRSLHLTPEGEAFYPVALRLLNDWDQALGDVVNSFNLKQGRLIIAAMPSFAVARLPSILATFKNQFPNINILLHDVLNESVIDLVRQGRAELGICFNPGESDDLIFKELFNDELIAVVPQKHPLTKKASVTWAELVDDTLIMLQKPSSMRLYIEEVLADHDLQITPAIEVNQLATVGKLVSLGLGVSTVPKMCEQQMEESGAVCLPLLTPKIERSVGVIWRTRFALSAAAKALHSQL</sequence>
<dbReference type="SUPFAM" id="SSF53850">
    <property type="entry name" value="Periplasmic binding protein-like II"/>
    <property type="match status" value="1"/>
</dbReference>
<evidence type="ECO:0000313" key="7">
    <source>
        <dbReference type="Proteomes" id="UP001465153"/>
    </source>
</evidence>
<evidence type="ECO:0000256" key="4">
    <source>
        <dbReference type="ARBA" id="ARBA00023163"/>
    </source>
</evidence>
<keyword evidence="2" id="KW-0805">Transcription regulation</keyword>
<dbReference type="InterPro" id="IPR000847">
    <property type="entry name" value="LysR_HTH_N"/>
</dbReference>
<evidence type="ECO:0000256" key="3">
    <source>
        <dbReference type="ARBA" id="ARBA00023125"/>
    </source>
</evidence>
<dbReference type="InterPro" id="IPR036390">
    <property type="entry name" value="WH_DNA-bd_sf"/>
</dbReference>